<name>A0A8X6XUK0_9ARAC</name>
<gene>
    <name evidence="1" type="ORF">TNIN_125581</name>
</gene>
<organism evidence="1 2">
    <name type="scientific">Trichonephila inaurata madagascariensis</name>
    <dbReference type="NCBI Taxonomy" id="2747483"/>
    <lineage>
        <taxon>Eukaryota</taxon>
        <taxon>Metazoa</taxon>
        <taxon>Ecdysozoa</taxon>
        <taxon>Arthropoda</taxon>
        <taxon>Chelicerata</taxon>
        <taxon>Arachnida</taxon>
        <taxon>Araneae</taxon>
        <taxon>Araneomorphae</taxon>
        <taxon>Entelegynae</taxon>
        <taxon>Araneoidea</taxon>
        <taxon>Nephilidae</taxon>
        <taxon>Trichonephila</taxon>
        <taxon>Trichonephila inaurata</taxon>
    </lineage>
</organism>
<comment type="caution">
    <text evidence="1">The sequence shown here is derived from an EMBL/GenBank/DDBJ whole genome shotgun (WGS) entry which is preliminary data.</text>
</comment>
<keyword evidence="2" id="KW-1185">Reference proteome</keyword>
<dbReference type="Proteomes" id="UP000886998">
    <property type="component" value="Unassembled WGS sequence"/>
</dbReference>
<protein>
    <submittedName>
        <fullName evidence="1">Uncharacterized protein</fullName>
    </submittedName>
</protein>
<evidence type="ECO:0000313" key="2">
    <source>
        <dbReference type="Proteomes" id="UP000886998"/>
    </source>
</evidence>
<dbReference type="EMBL" id="BMAV01012355">
    <property type="protein sequence ID" value="GFY58964.1"/>
    <property type="molecule type" value="Genomic_DNA"/>
</dbReference>
<accession>A0A8X6XUK0</accession>
<reference evidence="1" key="1">
    <citation type="submission" date="2020-08" db="EMBL/GenBank/DDBJ databases">
        <title>Multicomponent nature underlies the extraordinary mechanical properties of spider dragline silk.</title>
        <authorList>
            <person name="Kono N."/>
            <person name="Nakamura H."/>
            <person name="Mori M."/>
            <person name="Yoshida Y."/>
            <person name="Ohtoshi R."/>
            <person name="Malay A.D."/>
            <person name="Moran D.A.P."/>
            <person name="Tomita M."/>
            <person name="Numata K."/>
            <person name="Arakawa K."/>
        </authorList>
    </citation>
    <scope>NUCLEOTIDE SEQUENCE</scope>
</reference>
<proteinExistence type="predicted"/>
<evidence type="ECO:0000313" key="1">
    <source>
        <dbReference type="EMBL" id="GFY58964.1"/>
    </source>
</evidence>
<dbReference type="AlphaFoldDB" id="A0A8X6XUK0"/>
<sequence>MSPPRTDVAPSIKVDDLFTIEPLSFDSNVATDKCTMCVDCEDLCDILEEILNTLNDPDIPSTPERLRLVNLIQWTALKCFRKSIRLQNQELKIISRRSRD</sequence>